<dbReference type="InterPro" id="IPR050639">
    <property type="entry name" value="SSR_resolvase"/>
</dbReference>
<organism evidence="4 5">
    <name type="scientific">Ligilactobacillus salivarius NIAS840</name>
    <dbReference type="NCBI Taxonomy" id="1029822"/>
    <lineage>
        <taxon>Bacteria</taxon>
        <taxon>Bacillati</taxon>
        <taxon>Bacillota</taxon>
        <taxon>Bacilli</taxon>
        <taxon>Lactobacillales</taxon>
        <taxon>Lactobacillaceae</taxon>
        <taxon>Ligilactobacillus</taxon>
    </lineage>
</organism>
<proteinExistence type="predicted"/>
<dbReference type="Gene3D" id="1.10.287.2170">
    <property type="match status" value="1"/>
</dbReference>
<dbReference type="SMART" id="SM00857">
    <property type="entry name" value="Resolvase"/>
    <property type="match status" value="1"/>
</dbReference>
<name>F5VFT2_9LACO</name>
<gene>
    <name evidence="4" type="ORF">NIAS840_01652</name>
</gene>
<keyword evidence="2" id="KW-0233">DNA recombination</keyword>
<dbReference type="Gene3D" id="3.40.50.1390">
    <property type="entry name" value="Resolvase, N-terminal catalytic domain"/>
    <property type="match status" value="1"/>
</dbReference>
<dbReference type="InterPro" id="IPR006119">
    <property type="entry name" value="Resolv_N"/>
</dbReference>
<dbReference type="Pfam" id="PF00239">
    <property type="entry name" value="Resolvase"/>
    <property type="match status" value="1"/>
</dbReference>
<dbReference type="PANTHER" id="PTHR30461:SF2">
    <property type="entry name" value="SERINE RECOMBINASE PINE-RELATED"/>
    <property type="match status" value="1"/>
</dbReference>
<evidence type="ECO:0000313" key="5">
    <source>
        <dbReference type="Proteomes" id="UP000006227"/>
    </source>
</evidence>
<dbReference type="GO" id="GO:0000150">
    <property type="term" value="F:DNA strand exchange activity"/>
    <property type="evidence" value="ECO:0007669"/>
    <property type="project" value="InterPro"/>
</dbReference>
<feature type="domain" description="Resolvase/invertase-type recombinase catalytic" evidence="3">
    <location>
        <begin position="1"/>
        <end position="120"/>
    </location>
</feature>
<reference evidence="4 5" key="1">
    <citation type="journal article" date="2011" name="J. Bacteriol.">
        <title>Genome Sequence of Lactobacillus salivarius NIAS840, Isolated from Chicken Intestine.</title>
        <authorList>
            <person name="Ham J.S."/>
            <person name="Kim H.W."/>
            <person name="Seol K.H."/>
            <person name="Jang A."/>
            <person name="Jeong S.G."/>
            <person name="Oh M.H."/>
            <person name="Kim D.H."/>
            <person name="Kang D.K."/>
            <person name="Kim G.B."/>
            <person name="Cha C.J."/>
        </authorList>
    </citation>
    <scope>NUCLEOTIDE SEQUENCE [LARGE SCALE GENOMIC DNA]</scope>
    <source>
        <strain evidence="4 5">NIAS840</strain>
    </source>
</reference>
<dbReference type="Proteomes" id="UP000006227">
    <property type="component" value="Unassembled WGS sequence"/>
</dbReference>
<protein>
    <recommendedName>
        <fullName evidence="3">Resolvase/invertase-type recombinase catalytic domain-containing protein</fullName>
    </recommendedName>
</protein>
<dbReference type="PANTHER" id="PTHR30461">
    <property type="entry name" value="DNA-INVERTASE FROM LAMBDOID PROPHAGE"/>
    <property type="match status" value="1"/>
</dbReference>
<accession>F5VFT2</accession>
<evidence type="ECO:0000259" key="3">
    <source>
        <dbReference type="PROSITE" id="PS51736"/>
    </source>
</evidence>
<comment type="caution">
    <text evidence="4">The sequence shown here is derived from an EMBL/GenBank/DDBJ whole genome shotgun (WGS) entry which is preliminary data.</text>
</comment>
<dbReference type="GO" id="GO:0003677">
    <property type="term" value="F:DNA binding"/>
    <property type="evidence" value="ECO:0007669"/>
    <property type="project" value="UniProtKB-KW"/>
</dbReference>
<evidence type="ECO:0000313" key="4">
    <source>
        <dbReference type="EMBL" id="EGL98221.1"/>
    </source>
</evidence>
<sequence>MKNGYQVKGLYKDIASGISFERRKEFFELLDLVIGGKVSKVIITYKDRLSRVGFDLFKYLFSKYHTEIIVMSELTDKKADQQEIFEEIISLLHAFSMRMYSSRRKKIKEALEDKEVNKDG</sequence>
<keyword evidence="1" id="KW-0238">DNA-binding</keyword>
<dbReference type="AlphaFoldDB" id="F5VFT2"/>
<dbReference type="PROSITE" id="PS51736">
    <property type="entry name" value="RECOMBINASES_3"/>
    <property type="match status" value="1"/>
</dbReference>
<evidence type="ECO:0000256" key="1">
    <source>
        <dbReference type="ARBA" id="ARBA00023125"/>
    </source>
</evidence>
<dbReference type="InterPro" id="IPR036162">
    <property type="entry name" value="Resolvase-like_N_sf"/>
</dbReference>
<evidence type="ECO:0000256" key="2">
    <source>
        <dbReference type="ARBA" id="ARBA00023172"/>
    </source>
</evidence>
<dbReference type="PATRIC" id="fig|1029822.3.peg.1648"/>
<dbReference type="SUPFAM" id="SSF53041">
    <property type="entry name" value="Resolvase-like"/>
    <property type="match status" value="1"/>
</dbReference>
<dbReference type="EMBL" id="AFMN01000002">
    <property type="protein sequence ID" value="EGL98221.1"/>
    <property type="molecule type" value="Genomic_DNA"/>
</dbReference>